<keyword evidence="1" id="KW-0472">Membrane</keyword>
<reference evidence="2 3" key="1">
    <citation type="submission" date="2023-12" db="EMBL/GenBank/DDBJ databases">
        <title>Baltic Sea Cyanobacteria.</title>
        <authorList>
            <person name="Delbaje E."/>
            <person name="Fewer D.P."/>
            <person name="Shishido T.K."/>
        </authorList>
    </citation>
    <scope>NUCLEOTIDE SEQUENCE [LARGE SCALE GENOMIC DNA]</scope>
    <source>
        <strain evidence="2 3">UHCC 0370</strain>
    </source>
</reference>
<evidence type="ECO:0000313" key="2">
    <source>
        <dbReference type="EMBL" id="MEA5476055.1"/>
    </source>
</evidence>
<keyword evidence="1" id="KW-0812">Transmembrane</keyword>
<name>A0ABU5TCX1_9CYAN</name>
<keyword evidence="1" id="KW-1133">Transmembrane helix</keyword>
<evidence type="ECO:0000256" key="1">
    <source>
        <dbReference type="SAM" id="Phobius"/>
    </source>
</evidence>
<dbReference type="RefSeq" id="WP_281008017.1">
    <property type="nucleotide sequence ID" value="NZ_JAYGIE010000001.1"/>
</dbReference>
<protein>
    <submittedName>
        <fullName evidence="2">Uncharacterized protein</fullName>
    </submittedName>
</protein>
<dbReference type="EMBL" id="JAYGIE010000001">
    <property type="protein sequence ID" value="MEA5476055.1"/>
    <property type="molecule type" value="Genomic_DNA"/>
</dbReference>
<keyword evidence="3" id="KW-1185">Reference proteome</keyword>
<gene>
    <name evidence="2" type="ORF">VB774_00330</name>
</gene>
<sequence length="81" mass="8989">MAIAAVIYISVSVLLVISAGIFFVKAIQSLIDKKQPSNYKRSEQVMFLRPTSNDPLAISNRREEIIAMLERQFASSPSSDS</sequence>
<comment type="caution">
    <text evidence="2">The sequence shown here is derived from an EMBL/GenBank/DDBJ whole genome shotgun (WGS) entry which is preliminary data.</text>
</comment>
<feature type="transmembrane region" description="Helical" evidence="1">
    <location>
        <begin position="6"/>
        <end position="24"/>
    </location>
</feature>
<accession>A0ABU5TCX1</accession>
<evidence type="ECO:0000313" key="3">
    <source>
        <dbReference type="Proteomes" id="UP001301388"/>
    </source>
</evidence>
<organism evidence="2 3">
    <name type="scientific">Pseudanabaena galeata UHCC 0370</name>
    <dbReference type="NCBI Taxonomy" id="3110310"/>
    <lineage>
        <taxon>Bacteria</taxon>
        <taxon>Bacillati</taxon>
        <taxon>Cyanobacteriota</taxon>
        <taxon>Cyanophyceae</taxon>
        <taxon>Pseudanabaenales</taxon>
        <taxon>Pseudanabaenaceae</taxon>
        <taxon>Pseudanabaena</taxon>
    </lineage>
</organism>
<dbReference type="Proteomes" id="UP001301388">
    <property type="component" value="Unassembled WGS sequence"/>
</dbReference>
<proteinExistence type="predicted"/>